<dbReference type="InterPro" id="IPR007492">
    <property type="entry name" value="LytTR_DNA-bd_dom"/>
</dbReference>
<gene>
    <name evidence="4" type="ORF">SAMN05444005_101257</name>
</gene>
<organism evidence="4 5">
    <name type="scientific">Flavobacterium urocaniciphilum</name>
    <dbReference type="NCBI Taxonomy" id="1299341"/>
    <lineage>
        <taxon>Bacteria</taxon>
        <taxon>Pseudomonadati</taxon>
        <taxon>Bacteroidota</taxon>
        <taxon>Flavobacteriia</taxon>
        <taxon>Flavobacteriales</taxon>
        <taxon>Flavobacteriaceae</taxon>
        <taxon>Flavobacterium</taxon>
    </lineage>
</organism>
<dbReference type="Proteomes" id="UP000198648">
    <property type="component" value="Unassembled WGS sequence"/>
</dbReference>
<dbReference type="PANTHER" id="PTHR37299">
    <property type="entry name" value="TRANSCRIPTIONAL REGULATOR-RELATED"/>
    <property type="match status" value="1"/>
</dbReference>
<dbReference type="InterPro" id="IPR011006">
    <property type="entry name" value="CheY-like_superfamily"/>
</dbReference>
<proteinExistence type="predicted"/>
<reference evidence="4 5" key="1">
    <citation type="submission" date="2016-10" db="EMBL/GenBank/DDBJ databases">
        <authorList>
            <person name="de Groot N.N."/>
        </authorList>
    </citation>
    <scope>NUCLEOTIDE SEQUENCE [LARGE SCALE GENOMIC DNA]</scope>
    <source>
        <strain evidence="4 5">DSM 27078</strain>
    </source>
</reference>
<dbReference type="OrthoDB" id="2962330at2"/>
<keyword evidence="1" id="KW-0597">Phosphoprotein</keyword>
<dbReference type="InterPro" id="IPR001789">
    <property type="entry name" value="Sig_transdc_resp-reg_receiver"/>
</dbReference>
<dbReference type="Gene3D" id="2.40.50.1020">
    <property type="entry name" value="LytTr DNA-binding domain"/>
    <property type="match status" value="1"/>
</dbReference>
<dbReference type="STRING" id="1299341.SAMN05444005_101257"/>
<dbReference type="SUPFAM" id="SSF52172">
    <property type="entry name" value="CheY-like"/>
    <property type="match status" value="1"/>
</dbReference>
<dbReference type="GO" id="GO:0003677">
    <property type="term" value="F:DNA binding"/>
    <property type="evidence" value="ECO:0007669"/>
    <property type="project" value="InterPro"/>
</dbReference>
<evidence type="ECO:0000313" key="5">
    <source>
        <dbReference type="Proteomes" id="UP000198648"/>
    </source>
</evidence>
<dbReference type="PROSITE" id="PS50110">
    <property type="entry name" value="RESPONSE_REGULATORY"/>
    <property type="match status" value="1"/>
</dbReference>
<dbReference type="AlphaFoldDB" id="A0A1H8YV42"/>
<keyword evidence="5" id="KW-1185">Reference proteome</keyword>
<dbReference type="Pfam" id="PF04397">
    <property type="entry name" value="LytTR"/>
    <property type="match status" value="1"/>
</dbReference>
<dbReference type="Gene3D" id="3.40.50.2300">
    <property type="match status" value="1"/>
</dbReference>
<dbReference type="SMART" id="SM00448">
    <property type="entry name" value="REC"/>
    <property type="match status" value="1"/>
</dbReference>
<evidence type="ECO:0000256" key="1">
    <source>
        <dbReference type="PROSITE-ProRule" id="PRU00169"/>
    </source>
</evidence>
<dbReference type="RefSeq" id="WP_091464087.1">
    <property type="nucleotide sequence ID" value="NZ_FOEI01000001.1"/>
</dbReference>
<protein>
    <submittedName>
        <fullName evidence="4">Two component transcriptional regulator, LytTR family</fullName>
    </submittedName>
</protein>
<dbReference type="SMART" id="SM00850">
    <property type="entry name" value="LytTR"/>
    <property type="match status" value="1"/>
</dbReference>
<feature type="domain" description="Response regulatory" evidence="2">
    <location>
        <begin position="6"/>
        <end position="119"/>
    </location>
</feature>
<feature type="modified residue" description="4-aspartylphosphate" evidence="1">
    <location>
        <position position="56"/>
    </location>
</feature>
<name>A0A1H8YV42_9FLAO</name>
<dbReference type="InterPro" id="IPR046947">
    <property type="entry name" value="LytR-like"/>
</dbReference>
<dbReference type="Pfam" id="PF00072">
    <property type="entry name" value="Response_reg"/>
    <property type="match status" value="1"/>
</dbReference>
<feature type="domain" description="HTH LytTR-type" evidence="3">
    <location>
        <begin position="127"/>
        <end position="194"/>
    </location>
</feature>
<dbReference type="PROSITE" id="PS50930">
    <property type="entry name" value="HTH_LYTTR"/>
    <property type="match status" value="1"/>
</dbReference>
<dbReference type="GO" id="GO:0000156">
    <property type="term" value="F:phosphorelay response regulator activity"/>
    <property type="evidence" value="ECO:0007669"/>
    <property type="project" value="InterPro"/>
</dbReference>
<accession>A0A1H8YV42</accession>
<dbReference type="PANTHER" id="PTHR37299:SF1">
    <property type="entry name" value="STAGE 0 SPORULATION PROTEIN A HOMOLOG"/>
    <property type="match status" value="1"/>
</dbReference>
<sequence length="219" mass="25270">MNKNIKILIVEDEVLIAEFINEMLLDEGYQNIEVVHDCDSAIEKFNDFKPEIILLDINIEGRDSGINLAKVKNEEAKVIYITAQNDEATIKKAIETNPETYLTKPVKKMDVIAAVKLASFKIKNDYIIIRDGIKDIKVLFDEILYVKSDGNYIDIFLQSKKMTIRKSLDLFLNDLDNKDFVKVHRSYIVNAKKITSKKSNFIYIDEVEIPISRNLDFCL</sequence>
<evidence type="ECO:0000259" key="3">
    <source>
        <dbReference type="PROSITE" id="PS50930"/>
    </source>
</evidence>
<evidence type="ECO:0000313" key="4">
    <source>
        <dbReference type="EMBL" id="SEP55962.1"/>
    </source>
</evidence>
<evidence type="ECO:0000259" key="2">
    <source>
        <dbReference type="PROSITE" id="PS50110"/>
    </source>
</evidence>
<dbReference type="EMBL" id="FOEI01000001">
    <property type="protein sequence ID" value="SEP55962.1"/>
    <property type="molecule type" value="Genomic_DNA"/>
</dbReference>